<dbReference type="InterPro" id="IPR027385">
    <property type="entry name" value="Beta-barrel_OMP"/>
</dbReference>
<dbReference type="EMBL" id="JAMXLY010000044">
    <property type="protein sequence ID" value="MCO6026220.1"/>
    <property type="molecule type" value="Genomic_DNA"/>
</dbReference>
<comment type="caution">
    <text evidence="4">The sequence shown here is derived from an EMBL/GenBank/DDBJ whole genome shotgun (WGS) entry which is preliminary data.</text>
</comment>
<organism evidence="4 5">
    <name type="scientific">Segatella cerevisiae</name>
    <dbReference type="NCBI Taxonomy" id="2053716"/>
    <lineage>
        <taxon>Bacteria</taxon>
        <taxon>Pseudomonadati</taxon>
        <taxon>Bacteroidota</taxon>
        <taxon>Bacteroidia</taxon>
        <taxon>Bacteroidales</taxon>
        <taxon>Prevotellaceae</taxon>
        <taxon>Segatella</taxon>
    </lineage>
</organism>
<dbReference type="RefSeq" id="WP_252761576.1">
    <property type="nucleotide sequence ID" value="NZ_JAMXLY010000044.1"/>
</dbReference>
<accession>A0ABT1BYQ0</accession>
<proteinExistence type="predicted"/>
<evidence type="ECO:0000313" key="4">
    <source>
        <dbReference type="EMBL" id="MCO6026220.1"/>
    </source>
</evidence>
<dbReference type="InterPro" id="IPR011250">
    <property type="entry name" value="OMP/PagP_B-barrel"/>
</dbReference>
<dbReference type="Pfam" id="PF13505">
    <property type="entry name" value="OMP_b-brl"/>
    <property type="match status" value="1"/>
</dbReference>
<evidence type="ECO:0000259" key="3">
    <source>
        <dbReference type="Pfam" id="PF13505"/>
    </source>
</evidence>
<name>A0ABT1BYQ0_9BACT</name>
<protein>
    <submittedName>
        <fullName evidence="4">Porin family protein</fullName>
    </submittedName>
</protein>
<feature type="domain" description="Outer membrane protein beta-barrel" evidence="3">
    <location>
        <begin position="9"/>
        <end position="209"/>
    </location>
</feature>
<evidence type="ECO:0000256" key="2">
    <source>
        <dbReference type="SAM" id="SignalP"/>
    </source>
</evidence>
<keyword evidence="5" id="KW-1185">Reference proteome</keyword>
<evidence type="ECO:0000256" key="1">
    <source>
        <dbReference type="ARBA" id="ARBA00022729"/>
    </source>
</evidence>
<reference evidence="4 5" key="1">
    <citation type="submission" date="2022-06" db="EMBL/GenBank/DDBJ databases">
        <title>A taxonomic note on the genus Prevotella: Description of four novel genera and emended description of the genera Hallella and Xylanibacter.</title>
        <authorList>
            <person name="Hitch T.C.A."/>
        </authorList>
    </citation>
    <scope>NUCLEOTIDE SEQUENCE [LARGE SCALE GENOMIC DNA]</scope>
    <source>
        <strain evidence="4 5">DSM 100619</strain>
    </source>
</reference>
<dbReference type="Proteomes" id="UP001204015">
    <property type="component" value="Unassembled WGS sequence"/>
</dbReference>
<feature type="signal peptide" evidence="2">
    <location>
        <begin position="1"/>
        <end position="22"/>
    </location>
</feature>
<keyword evidence="1 2" id="KW-0732">Signal</keyword>
<feature type="chain" id="PRO_5046624393" evidence="2">
    <location>
        <begin position="23"/>
        <end position="209"/>
    </location>
</feature>
<evidence type="ECO:0000313" key="5">
    <source>
        <dbReference type="Proteomes" id="UP001204015"/>
    </source>
</evidence>
<gene>
    <name evidence="4" type="ORF">NG821_10275</name>
</gene>
<sequence>MKKIFSIAICLIALLCATPANAQIKFGLKGGLNVTDMSFSKDVLDASNRAGWFVGPTVKISLPIPGLGVDASALYDYRSAKVDGKDDNASSEKVTVKQQQLAIPVNLRYGWGLGSLASVYLFAGPQWGINVGDKNFRWTDGSSYSLKKSNFSLNFGLGTTLLKHLQLSADYNVACGKTADVTWLTGVKDVMKKDKSRNNSWQIALAYYF</sequence>
<dbReference type="SUPFAM" id="SSF56925">
    <property type="entry name" value="OMPA-like"/>
    <property type="match status" value="1"/>
</dbReference>